<dbReference type="PANTHER" id="PTHR12758">
    <property type="entry name" value="APOPTOSIS INHIBITOR 5-RELATED"/>
    <property type="match status" value="1"/>
</dbReference>
<dbReference type="SUPFAM" id="SSF48371">
    <property type="entry name" value="ARM repeat"/>
    <property type="match status" value="1"/>
</dbReference>
<protein>
    <submittedName>
        <fullName evidence="3">Uncharacterized protein</fullName>
    </submittedName>
</protein>
<dbReference type="PANTHER" id="PTHR12758:SF19">
    <property type="entry name" value="APOPTOSIS INHIBITOR 5"/>
    <property type="match status" value="1"/>
</dbReference>
<reference evidence="3" key="1">
    <citation type="journal article" date="2019" name="Environ. Microbiol.">
        <title>Fungal ecological strategies reflected in gene transcription - a case study of two litter decomposers.</title>
        <authorList>
            <person name="Barbi F."/>
            <person name="Kohler A."/>
            <person name="Barry K."/>
            <person name="Baskaran P."/>
            <person name="Daum C."/>
            <person name="Fauchery L."/>
            <person name="Ihrmark K."/>
            <person name="Kuo A."/>
            <person name="LaButti K."/>
            <person name="Lipzen A."/>
            <person name="Morin E."/>
            <person name="Grigoriev I.V."/>
            <person name="Henrissat B."/>
            <person name="Lindahl B."/>
            <person name="Martin F."/>
        </authorList>
    </citation>
    <scope>NUCLEOTIDE SEQUENCE</scope>
    <source>
        <strain evidence="3">JB14</strain>
    </source>
</reference>
<dbReference type="OrthoDB" id="19224at2759"/>
<dbReference type="InterPro" id="IPR011989">
    <property type="entry name" value="ARM-like"/>
</dbReference>
<keyword evidence="4" id="KW-1185">Reference proteome</keyword>
<dbReference type="EMBL" id="ML769428">
    <property type="protein sequence ID" value="KAE9403107.1"/>
    <property type="molecule type" value="Genomic_DNA"/>
</dbReference>
<gene>
    <name evidence="3" type="ORF">BT96DRAFT_504396</name>
</gene>
<dbReference type="AlphaFoldDB" id="A0A6A4I1K7"/>
<evidence type="ECO:0000313" key="3">
    <source>
        <dbReference type="EMBL" id="KAE9403107.1"/>
    </source>
</evidence>
<dbReference type="InterPro" id="IPR016024">
    <property type="entry name" value="ARM-type_fold"/>
</dbReference>
<evidence type="ECO:0000313" key="4">
    <source>
        <dbReference type="Proteomes" id="UP000799118"/>
    </source>
</evidence>
<evidence type="ECO:0000256" key="1">
    <source>
        <dbReference type="ARBA" id="ARBA00009515"/>
    </source>
</evidence>
<dbReference type="Gene3D" id="1.25.10.10">
    <property type="entry name" value="Leucine-rich Repeat Variant"/>
    <property type="match status" value="1"/>
</dbReference>
<dbReference type="Pfam" id="PF05918">
    <property type="entry name" value="API5"/>
    <property type="match status" value="1"/>
</dbReference>
<dbReference type="GO" id="GO:0003723">
    <property type="term" value="F:RNA binding"/>
    <property type="evidence" value="ECO:0007669"/>
    <property type="project" value="TreeGrafter"/>
</dbReference>
<comment type="similarity">
    <text evidence="1">Belongs to the API5 family.</text>
</comment>
<name>A0A6A4I1K7_9AGAR</name>
<proteinExistence type="inferred from homology"/>
<dbReference type="GO" id="GO:0006915">
    <property type="term" value="P:apoptotic process"/>
    <property type="evidence" value="ECO:0007669"/>
    <property type="project" value="UniProtKB-KW"/>
</dbReference>
<accession>A0A6A4I1K7</accession>
<dbReference type="GO" id="GO:0043066">
    <property type="term" value="P:negative regulation of apoptotic process"/>
    <property type="evidence" value="ECO:0007669"/>
    <property type="project" value="TreeGrafter"/>
</dbReference>
<dbReference type="InterPro" id="IPR008383">
    <property type="entry name" value="API5"/>
</dbReference>
<dbReference type="Proteomes" id="UP000799118">
    <property type="component" value="Unassembled WGS sequence"/>
</dbReference>
<organism evidence="3 4">
    <name type="scientific">Gymnopus androsaceus JB14</name>
    <dbReference type="NCBI Taxonomy" id="1447944"/>
    <lineage>
        <taxon>Eukaryota</taxon>
        <taxon>Fungi</taxon>
        <taxon>Dikarya</taxon>
        <taxon>Basidiomycota</taxon>
        <taxon>Agaricomycotina</taxon>
        <taxon>Agaricomycetes</taxon>
        <taxon>Agaricomycetidae</taxon>
        <taxon>Agaricales</taxon>
        <taxon>Marasmiineae</taxon>
        <taxon>Omphalotaceae</taxon>
        <taxon>Gymnopus</taxon>
    </lineage>
</organism>
<keyword evidence="2" id="KW-0053">Apoptosis</keyword>
<dbReference type="GO" id="GO:0005634">
    <property type="term" value="C:nucleus"/>
    <property type="evidence" value="ECO:0007669"/>
    <property type="project" value="TreeGrafter"/>
</dbReference>
<evidence type="ECO:0000256" key="2">
    <source>
        <dbReference type="ARBA" id="ARBA00022703"/>
    </source>
</evidence>
<sequence length="266" mass="29740">MEAAYRELQGIVRRAKTTPDRTGTLRRSALKQLVEATHSSSVQTKVFAAVNIPEFFQDFPESEEDAINAVYDLCEDQSAQVRMEGYRTLASISKLEKKWVKRNADVLVQLLQSDEPNEVNVVRKALVEHLHMDPRVTLGVLCDQIIPPSEPADQEELAMRDSLRTLVLTFIAGELKKGNLVRYMPPRSEAEDTLIDGLISAIPKLGDSDVHAILNDILMHLDTPSHRGLSLSQSVLQKSRNALSDDLADPTSLNWHASFDQKPSLF</sequence>